<evidence type="ECO:0000313" key="1">
    <source>
        <dbReference type="EMBL" id="VFJ72141.1"/>
    </source>
</evidence>
<dbReference type="CDD" id="cd00063">
    <property type="entry name" value="FN3"/>
    <property type="match status" value="1"/>
</dbReference>
<protein>
    <recommendedName>
        <fullName evidence="2">Fibronectin type-III domain-containing protein</fullName>
    </recommendedName>
</protein>
<proteinExistence type="predicted"/>
<name>A0A450TU82_9GAMM</name>
<dbReference type="AlphaFoldDB" id="A0A450TU82"/>
<sequence length="41" mass="4310">MAMGLETTLSNQPRGVRLEFRVVAVNRAGEGEPGNGVLAVL</sequence>
<dbReference type="SUPFAM" id="SSF49265">
    <property type="entry name" value="Fibronectin type III"/>
    <property type="match status" value="1"/>
</dbReference>
<accession>A0A450TU82</accession>
<organism evidence="1">
    <name type="scientific">Candidatus Kentrum sp. FW</name>
    <dbReference type="NCBI Taxonomy" id="2126338"/>
    <lineage>
        <taxon>Bacteria</taxon>
        <taxon>Pseudomonadati</taxon>
        <taxon>Pseudomonadota</taxon>
        <taxon>Gammaproteobacteria</taxon>
        <taxon>Candidatus Kentrum</taxon>
    </lineage>
</organism>
<reference evidence="1" key="1">
    <citation type="submission" date="2019-02" db="EMBL/GenBank/DDBJ databases">
        <authorList>
            <person name="Gruber-Vodicka R. H."/>
            <person name="Seah K. B. B."/>
        </authorList>
    </citation>
    <scope>NUCLEOTIDE SEQUENCE</scope>
    <source>
        <strain evidence="1">BECK_BZ131</strain>
    </source>
</reference>
<gene>
    <name evidence="1" type="ORF">BECKFW1821C_GA0114237_103216</name>
</gene>
<dbReference type="EMBL" id="CAADFE010000032">
    <property type="protein sequence ID" value="VFJ72141.1"/>
    <property type="molecule type" value="Genomic_DNA"/>
</dbReference>
<dbReference type="InterPro" id="IPR036116">
    <property type="entry name" value="FN3_sf"/>
</dbReference>
<dbReference type="InterPro" id="IPR003961">
    <property type="entry name" value="FN3_dom"/>
</dbReference>
<evidence type="ECO:0008006" key="2">
    <source>
        <dbReference type="Google" id="ProtNLM"/>
    </source>
</evidence>